<dbReference type="Gene3D" id="1.10.10.10">
    <property type="entry name" value="Winged helix-like DNA-binding domain superfamily/Winged helix DNA-binding domain"/>
    <property type="match status" value="1"/>
</dbReference>
<dbReference type="SUPFAM" id="SSF46894">
    <property type="entry name" value="C-terminal effector domain of the bipartite response regulators"/>
    <property type="match status" value="1"/>
</dbReference>
<feature type="DNA-binding region" description="OmpR/PhoB-type" evidence="8">
    <location>
        <begin position="130"/>
        <end position="229"/>
    </location>
</feature>
<organism evidence="11 12">
    <name type="scientific">Paenibacillus curdlanolyticus YK9</name>
    <dbReference type="NCBI Taxonomy" id="717606"/>
    <lineage>
        <taxon>Bacteria</taxon>
        <taxon>Bacillati</taxon>
        <taxon>Bacillota</taxon>
        <taxon>Bacilli</taxon>
        <taxon>Bacillales</taxon>
        <taxon>Paenibacillaceae</taxon>
        <taxon>Paenibacillus</taxon>
    </lineage>
</organism>
<dbReference type="SMART" id="SM00862">
    <property type="entry name" value="Trans_reg_C"/>
    <property type="match status" value="1"/>
</dbReference>
<evidence type="ECO:0000256" key="2">
    <source>
        <dbReference type="ARBA" id="ARBA00022553"/>
    </source>
</evidence>
<dbReference type="PANTHER" id="PTHR48111:SF1">
    <property type="entry name" value="TWO-COMPONENT RESPONSE REGULATOR ORR33"/>
    <property type="match status" value="1"/>
</dbReference>
<dbReference type="AlphaFoldDB" id="E0I919"/>
<feature type="domain" description="Response regulatory" evidence="9">
    <location>
        <begin position="4"/>
        <end position="117"/>
    </location>
</feature>
<evidence type="ECO:0000313" key="12">
    <source>
        <dbReference type="Proteomes" id="UP000005387"/>
    </source>
</evidence>
<keyword evidence="4" id="KW-0805">Transcription regulation</keyword>
<evidence type="ECO:0000256" key="5">
    <source>
        <dbReference type="ARBA" id="ARBA00023125"/>
    </source>
</evidence>
<dbReference type="PROSITE" id="PS50110">
    <property type="entry name" value="RESPONSE_REGULATORY"/>
    <property type="match status" value="1"/>
</dbReference>
<dbReference type="Gene3D" id="3.40.50.2300">
    <property type="match status" value="1"/>
</dbReference>
<evidence type="ECO:0000256" key="3">
    <source>
        <dbReference type="ARBA" id="ARBA00023012"/>
    </source>
</evidence>
<keyword evidence="2 7" id="KW-0597">Phosphoprotein</keyword>
<feature type="modified residue" description="4-aspartylphosphate" evidence="7">
    <location>
        <position position="53"/>
    </location>
</feature>
<gene>
    <name evidence="11" type="ORF">PaecuDRAFT_2153</name>
</gene>
<dbReference type="EMBL" id="AEDD01000005">
    <property type="protein sequence ID" value="EFM10903.1"/>
    <property type="molecule type" value="Genomic_DNA"/>
</dbReference>
<dbReference type="Pfam" id="PF00486">
    <property type="entry name" value="Trans_reg_C"/>
    <property type="match status" value="1"/>
</dbReference>
<keyword evidence="5 8" id="KW-0238">DNA-binding</keyword>
<dbReference type="SUPFAM" id="SSF52172">
    <property type="entry name" value="CheY-like"/>
    <property type="match status" value="1"/>
</dbReference>
<evidence type="ECO:0000256" key="4">
    <source>
        <dbReference type="ARBA" id="ARBA00023015"/>
    </source>
</evidence>
<protein>
    <submittedName>
        <fullName evidence="11">Two component transcriptional regulator, winged helix family</fullName>
    </submittedName>
</protein>
<evidence type="ECO:0000313" key="11">
    <source>
        <dbReference type="EMBL" id="EFM10903.1"/>
    </source>
</evidence>
<dbReference type="GO" id="GO:0000976">
    <property type="term" value="F:transcription cis-regulatory region binding"/>
    <property type="evidence" value="ECO:0007669"/>
    <property type="project" value="TreeGrafter"/>
</dbReference>
<dbReference type="eggNOG" id="COG0745">
    <property type="taxonomic scope" value="Bacteria"/>
</dbReference>
<proteinExistence type="predicted"/>
<dbReference type="GO" id="GO:0000156">
    <property type="term" value="F:phosphorelay response regulator activity"/>
    <property type="evidence" value="ECO:0007669"/>
    <property type="project" value="TreeGrafter"/>
</dbReference>
<dbReference type="STRING" id="717606.PaecuDRAFT_2153"/>
<dbReference type="Pfam" id="PF00072">
    <property type="entry name" value="Response_reg"/>
    <property type="match status" value="1"/>
</dbReference>
<evidence type="ECO:0000259" key="9">
    <source>
        <dbReference type="PROSITE" id="PS50110"/>
    </source>
</evidence>
<dbReference type="GO" id="GO:0032993">
    <property type="term" value="C:protein-DNA complex"/>
    <property type="evidence" value="ECO:0007669"/>
    <property type="project" value="TreeGrafter"/>
</dbReference>
<evidence type="ECO:0000259" key="10">
    <source>
        <dbReference type="PROSITE" id="PS51755"/>
    </source>
</evidence>
<dbReference type="RefSeq" id="WP_006038152.1">
    <property type="nucleotide sequence ID" value="NZ_AEDD01000005.1"/>
</dbReference>
<dbReference type="InterPro" id="IPR001789">
    <property type="entry name" value="Sig_transdc_resp-reg_receiver"/>
</dbReference>
<comment type="subcellular location">
    <subcellularLocation>
        <location evidence="1">Cytoplasm</location>
    </subcellularLocation>
</comment>
<dbReference type="SMART" id="SM00448">
    <property type="entry name" value="REC"/>
    <property type="match status" value="1"/>
</dbReference>
<dbReference type="InterPro" id="IPR001867">
    <property type="entry name" value="OmpR/PhoB-type_DNA-bd"/>
</dbReference>
<dbReference type="PROSITE" id="PS51755">
    <property type="entry name" value="OMPR_PHOB"/>
    <property type="match status" value="1"/>
</dbReference>
<evidence type="ECO:0000256" key="6">
    <source>
        <dbReference type="ARBA" id="ARBA00023163"/>
    </source>
</evidence>
<dbReference type="InterPro" id="IPR011006">
    <property type="entry name" value="CheY-like_superfamily"/>
</dbReference>
<sequence length="231" mass="26260">MSDSIIWVEDEVKILEEGKAILQKEGFAVQGFHSFEEAKELLMEGVADIVILDWMLPDVSGLDACKWVVNTIGIPVIMVTARTDEFDKVLALEIGADDYIPKPFGMRELIARIRTVLRRSRKAPVETSSSQVLSFNELTIDTDKHEVRLRGERVSLTATEYNLLLAMASYPGRVFTRSQLIESSMGESYFGYERTLDSHIRNLRKKIEADPNNFEYILTVYAVGYKFGEPR</sequence>
<keyword evidence="3" id="KW-0902">Two-component regulatory system</keyword>
<dbReference type="Gene3D" id="6.10.250.690">
    <property type="match status" value="1"/>
</dbReference>
<dbReference type="CDD" id="cd17574">
    <property type="entry name" value="REC_OmpR"/>
    <property type="match status" value="1"/>
</dbReference>
<dbReference type="GO" id="GO:0006355">
    <property type="term" value="P:regulation of DNA-templated transcription"/>
    <property type="evidence" value="ECO:0007669"/>
    <property type="project" value="InterPro"/>
</dbReference>
<dbReference type="FunFam" id="1.10.10.10:FF:000018">
    <property type="entry name" value="DNA-binding response regulator ResD"/>
    <property type="match status" value="1"/>
</dbReference>
<dbReference type="InterPro" id="IPR039420">
    <property type="entry name" value="WalR-like"/>
</dbReference>
<accession>E0I919</accession>
<evidence type="ECO:0000256" key="1">
    <source>
        <dbReference type="ARBA" id="ARBA00004496"/>
    </source>
</evidence>
<evidence type="ECO:0000256" key="8">
    <source>
        <dbReference type="PROSITE-ProRule" id="PRU01091"/>
    </source>
</evidence>
<dbReference type="Proteomes" id="UP000005387">
    <property type="component" value="Unassembled WGS sequence"/>
</dbReference>
<dbReference type="GO" id="GO:0005829">
    <property type="term" value="C:cytosol"/>
    <property type="evidence" value="ECO:0007669"/>
    <property type="project" value="TreeGrafter"/>
</dbReference>
<dbReference type="CDD" id="cd00383">
    <property type="entry name" value="trans_reg_C"/>
    <property type="match status" value="1"/>
</dbReference>
<feature type="domain" description="OmpR/PhoB-type" evidence="10">
    <location>
        <begin position="130"/>
        <end position="229"/>
    </location>
</feature>
<evidence type="ECO:0000256" key="7">
    <source>
        <dbReference type="PROSITE-ProRule" id="PRU00169"/>
    </source>
</evidence>
<name>E0I919_9BACL</name>
<reference evidence="11 12" key="1">
    <citation type="submission" date="2010-07" db="EMBL/GenBank/DDBJ databases">
        <title>The draft genome of Paenibacillus curdlanolyticus YK9.</title>
        <authorList>
            <consortium name="US DOE Joint Genome Institute (JGI-PGF)"/>
            <person name="Lucas S."/>
            <person name="Copeland A."/>
            <person name="Lapidus A."/>
            <person name="Cheng J.-F."/>
            <person name="Bruce D."/>
            <person name="Goodwin L."/>
            <person name="Pitluck S."/>
            <person name="Land M.L."/>
            <person name="Hauser L."/>
            <person name="Chang Y.-J."/>
            <person name="Jeffries C."/>
            <person name="Anderson I.J."/>
            <person name="Johnson E."/>
            <person name="Loganathan U."/>
            <person name="Mulhopadhyay B."/>
            <person name="Kyrpides N."/>
            <person name="Woyke T.J."/>
        </authorList>
    </citation>
    <scope>NUCLEOTIDE SEQUENCE [LARGE SCALE GENOMIC DNA]</scope>
    <source>
        <strain evidence="11 12">YK9</strain>
    </source>
</reference>
<keyword evidence="6" id="KW-0804">Transcription</keyword>
<dbReference type="InterPro" id="IPR016032">
    <property type="entry name" value="Sig_transdc_resp-reg_C-effctor"/>
</dbReference>
<dbReference type="OrthoDB" id="9802426at2"/>
<dbReference type="PANTHER" id="PTHR48111">
    <property type="entry name" value="REGULATOR OF RPOS"/>
    <property type="match status" value="1"/>
</dbReference>
<dbReference type="InterPro" id="IPR036388">
    <property type="entry name" value="WH-like_DNA-bd_sf"/>
</dbReference>
<keyword evidence="12" id="KW-1185">Reference proteome</keyword>